<comment type="caution">
    <text evidence="2">The sequence shown here is derived from an EMBL/GenBank/DDBJ whole genome shotgun (WGS) entry which is preliminary data.</text>
</comment>
<dbReference type="InterPro" id="IPR051044">
    <property type="entry name" value="MAG_DAG_Lipase"/>
</dbReference>
<evidence type="ECO:0000259" key="1">
    <source>
        <dbReference type="Pfam" id="PF12146"/>
    </source>
</evidence>
<dbReference type="Proteomes" id="UP000031599">
    <property type="component" value="Unassembled WGS sequence"/>
</dbReference>
<dbReference type="InterPro" id="IPR029058">
    <property type="entry name" value="AB_hydrolase_fold"/>
</dbReference>
<dbReference type="InterPro" id="IPR022742">
    <property type="entry name" value="Hydrolase_4"/>
</dbReference>
<protein>
    <submittedName>
        <fullName evidence="2">Lysophospholipase</fullName>
    </submittedName>
</protein>
<name>A0A0C2D3G0_9BACT</name>
<feature type="domain" description="Serine aminopeptidase S33" evidence="1">
    <location>
        <begin position="28"/>
        <end position="273"/>
    </location>
</feature>
<dbReference type="RefSeq" id="WP_052547873.1">
    <property type="nucleotide sequence ID" value="NZ_JMCC02000020.1"/>
</dbReference>
<organism evidence="2 3">
    <name type="scientific">Enhygromyxa salina</name>
    <dbReference type="NCBI Taxonomy" id="215803"/>
    <lineage>
        <taxon>Bacteria</taxon>
        <taxon>Pseudomonadati</taxon>
        <taxon>Myxococcota</taxon>
        <taxon>Polyangia</taxon>
        <taxon>Nannocystales</taxon>
        <taxon>Nannocystaceae</taxon>
        <taxon>Enhygromyxa</taxon>
    </lineage>
</organism>
<dbReference type="PANTHER" id="PTHR11614">
    <property type="entry name" value="PHOSPHOLIPASE-RELATED"/>
    <property type="match status" value="1"/>
</dbReference>
<dbReference type="AlphaFoldDB" id="A0A0C2D3G0"/>
<dbReference type="SUPFAM" id="SSF53474">
    <property type="entry name" value="alpha/beta-Hydrolases"/>
    <property type="match status" value="1"/>
</dbReference>
<sequence>MSQTSQTRKLEARDGTKLHTELWEPEGEVKFVVCMVHGQSEHVSRYDQVAAELNELGGLVFGPDHRGEGRSGGIPGHADRFEQYAEDLLDVLRDYQVHLGEARGPDRVPWFLWAHSMGGLIALTYLLDHEHDVALRGAVISAPLLKVAIEIGPVKEFIVRALAKLFPRMAVPVAIDPNTICRDPEQVQRYDLDSRRTRKVTTGWVMAMEAASDRVQQGARNVTLPMHWYVGTGDQIVNSTVTEQTFATLSEAAARDQSIEVWPGYFHELHNEPTELRAPVIAKVHEWILARVASTD</sequence>
<gene>
    <name evidence="2" type="ORF">DB30_02774</name>
</gene>
<proteinExistence type="predicted"/>
<evidence type="ECO:0000313" key="2">
    <source>
        <dbReference type="EMBL" id="KIG17741.1"/>
    </source>
</evidence>
<dbReference type="Gene3D" id="3.40.50.1820">
    <property type="entry name" value="alpha/beta hydrolase"/>
    <property type="match status" value="1"/>
</dbReference>
<reference evidence="2 3" key="1">
    <citation type="submission" date="2014-12" db="EMBL/GenBank/DDBJ databases">
        <title>Genome assembly of Enhygromyxa salina DSM 15201.</title>
        <authorList>
            <person name="Sharma G."/>
            <person name="Subramanian S."/>
        </authorList>
    </citation>
    <scope>NUCLEOTIDE SEQUENCE [LARGE SCALE GENOMIC DNA]</scope>
    <source>
        <strain evidence="2 3">DSM 15201</strain>
    </source>
</reference>
<dbReference type="EMBL" id="JMCC02000020">
    <property type="protein sequence ID" value="KIG17741.1"/>
    <property type="molecule type" value="Genomic_DNA"/>
</dbReference>
<dbReference type="Pfam" id="PF12146">
    <property type="entry name" value="Hydrolase_4"/>
    <property type="match status" value="1"/>
</dbReference>
<evidence type="ECO:0000313" key="3">
    <source>
        <dbReference type="Proteomes" id="UP000031599"/>
    </source>
</evidence>
<accession>A0A0C2D3G0</accession>